<evidence type="ECO:0008006" key="7">
    <source>
        <dbReference type="Google" id="ProtNLM"/>
    </source>
</evidence>
<evidence type="ECO:0000256" key="3">
    <source>
        <dbReference type="ARBA" id="ARBA00022989"/>
    </source>
</evidence>
<reference evidence="6" key="1">
    <citation type="submission" date="2018-06" db="EMBL/GenBank/DDBJ databases">
        <authorList>
            <person name="Zhirakovskaya E."/>
        </authorList>
    </citation>
    <scope>NUCLEOTIDE SEQUENCE</scope>
</reference>
<dbReference type="AlphaFoldDB" id="A0A3B0U6X8"/>
<keyword evidence="3 5" id="KW-1133">Transmembrane helix</keyword>
<dbReference type="InterPro" id="IPR006603">
    <property type="entry name" value="PQ-loop_rpt"/>
</dbReference>
<accession>A0A3B0U6X8</accession>
<dbReference type="GO" id="GO:0016020">
    <property type="term" value="C:membrane"/>
    <property type="evidence" value="ECO:0007669"/>
    <property type="project" value="UniProtKB-SubCell"/>
</dbReference>
<keyword evidence="2 5" id="KW-0812">Transmembrane</keyword>
<evidence type="ECO:0000256" key="2">
    <source>
        <dbReference type="ARBA" id="ARBA00022692"/>
    </source>
</evidence>
<dbReference type="Pfam" id="PF04193">
    <property type="entry name" value="PQ-loop"/>
    <property type="match status" value="1"/>
</dbReference>
<evidence type="ECO:0000256" key="5">
    <source>
        <dbReference type="SAM" id="Phobius"/>
    </source>
</evidence>
<evidence type="ECO:0000313" key="6">
    <source>
        <dbReference type="EMBL" id="VAW20239.1"/>
    </source>
</evidence>
<organism evidence="6">
    <name type="scientific">hydrothermal vent metagenome</name>
    <dbReference type="NCBI Taxonomy" id="652676"/>
    <lineage>
        <taxon>unclassified sequences</taxon>
        <taxon>metagenomes</taxon>
        <taxon>ecological metagenomes</taxon>
    </lineage>
</organism>
<protein>
    <recommendedName>
        <fullName evidence="7">MtN3 and saliva related transmembrane protein</fullName>
    </recommendedName>
</protein>
<feature type="transmembrane region" description="Helical" evidence="5">
    <location>
        <begin position="6"/>
        <end position="25"/>
    </location>
</feature>
<dbReference type="EMBL" id="UOEQ01000262">
    <property type="protein sequence ID" value="VAW20239.1"/>
    <property type="molecule type" value="Genomic_DNA"/>
</dbReference>
<feature type="transmembrane region" description="Helical" evidence="5">
    <location>
        <begin position="37"/>
        <end position="58"/>
    </location>
</feature>
<proteinExistence type="predicted"/>
<gene>
    <name evidence="6" type="ORF">MNBD_ALPHA11-1090</name>
</gene>
<comment type="subcellular location">
    <subcellularLocation>
        <location evidence="1">Membrane</location>
        <topology evidence="1">Multi-pass membrane protein</topology>
    </subcellularLocation>
</comment>
<name>A0A3B0U6X8_9ZZZZ</name>
<dbReference type="Gene3D" id="1.20.1280.290">
    <property type="match status" value="1"/>
</dbReference>
<evidence type="ECO:0000256" key="4">
    <source>
        <dbReference type="ARBA" id="ARBA00023136"/>
    </source>
</evidence>
<feature type="transmembrane region" description="Helical" evidence="5">
    <location>
        <begin position="64"/>
        <end position="83"/>
    </location>
</feature>
<evidence type="ECO:0000256" key="1">
    <source>
        <dbReference type="ARBA" id="ARBA00004141"/>
    </source>
</evidence>
<sequence>MSPFYIEAIGMLAAILGTIGWMPQAVKTIRTRDTSGLSLWTNVLLFFTVTLWVIYGLAIGSWPLFLGNIVVMGLVGTIVFLKIRHG</sequence>
<keyword evidence="4 5" id="KW-0472">Membrane</keyword>